<dbReference type="GO" id="GO:0016746">
    <property type="term" value="F:acyltransferase activity"/>
    <property type="evidence" value="ECO:0007669"/>
    <property type="project" value="UniProtKB-KW"/>
</dbReference>
<organism evidence="3 4">
    <name type="scientific">Enterococcus entomosocium</name>
    <dbReference type="NCBI Taxonomy" id="3034352"/>
    <lineage>
        <taxon>Bacteria</taxon>
        <taxon>Bacillati</taxon>
        <taxon>Bacillota</taxon>
        <taxon>Bacilli</taxon>
        <taxon>Lactobacillales</taxon>
        <taxon>Enterococcaceae</taxon>
        <taxon>Enterococcus</taxon>
    </lineage>
</organism>
<name>A0ABV3MFM0_9ENTE</name>
<keyword evidence="3" id="KW-0012">Acyltransferase</keyword>
<dbReference type="PROSITE" id="PS00101">
    <property type="entry name" value="HEXAPEP_TRANSFERASES"/>
    <property type="match status" value="1"/>
</dbReference>
<evidence type="ECO:0000313" key="3">
    <source>
        <dbReference type="EMBL" id="MEW3467234.1"/>
    </source>
</evidence>
<keyword evidence="1 3" id="KW-0808">Transferase</keyword>
<keyword evidence="2" id="KW-0677">Repeat</keyword>
<dbReference type="InterPro" id="IPR018357">
    <property type="entry name" value="Hexapep_transf_CS"/>
</dbReference>
<evidence type="ECO:0000256" key="2">
    <source>
        <dbReference type="ARBA" id="ARBA00022737"/>
    </source>
</evidence>
<gene>
    <name evidence="3" type="ORF">AB1I55_14120</name>
</gene>
<accession>A0ABV3MFM0</accession>
<proteinExistence type="predicted"/>
<dbReference type="CDD" id="cd03349">
    <property type="entry name" value="LbH_XAT"/>
    <property type="match status" value="1"/>
</dbReference>
<dbReference type="EMBL" id="JBFDTB010000027">
    <property type="protein sequence ID" value="MEW3467234.1"/>
    <property type="molecule type" value="Genomic_DNA"/>
</dbReference>
<dbReference type="InterPro" id="IPR011004">
    <property type="entry name" value="Trimer_LpxA-like_sf"/>
</dbReference>
<dbReference type="InterPro" id="IPR001451">
    <property type="entry name" value="Hexapep"/>
</dbReference>
<dbReference type="RefSeq" id="WP_196044668.1">
    <property type="nucleotide sequence ID" value="NZ_JBDKDV010000006.1"/>
</dbReference>
<dbReference type="InterPro" id="IPR050179">
    <property type="entry name" value="Trans_hexapeptide_repeat"/>
</dbReference>
<keyword evidence="4" id="KW-1185">Reference proteome</keyword>
<reference evidence="3 4" key="1">
    <citation type="submission" date="2024-05" db="EMBL/GenBank/DDBJ databases">
        <title>Human gut microbiome strain richness.</title>
        <authorList>
            <person name="Chen-Liaw A."/>
        </authorList>
    </citation>
    <scope>NUCLEOTIDE SEQUENCE [LARGE SCALE GENOMIC DNA]</scope>
    <source>
        <strain evidence="3 4">J1100102st1_G3_J1100102_180507</strain>
    </source>
</reference>
<dbReference type="PANTHER" id="PTHR43300">
    <property type="entry name" value="ACETYLTRANSFERASE"/>
    <property type="match status" value="1"/>
</dbReference>
<evidence type="ECO:0000256" key="1">
    <source>
        <dbReference type="ARBA" id="ARBA00022679"/>
    </source>
</evidence>
<evidence type="ECO:0000313" key="4">
    <source>
        <dbReference type="Proteomes" id="UP001554047"/>
    </source>
</evidence>
<dbReference type="EC" id="2.3.1.-" evidence="3"/>
<sequence length="211" mass="24259">MIKKLHNILKVYLLNKKWRRANQHNFTTIKTFFPLEILQVGKYTYGNLNVIYFGEENSGLAIGNYCSIANDTKFLLGGEHNFNYISTYPFKSKVLQQNKTVESFSKGKIIVEDDVWIGSNVLILSGVTIGKGSVIGAGSVVRKSVPEYSIYVDSKVIKKRFNEDIINELRDINWDGIDKELIREYSDIFYNDMQIETNLEVLKTLKRLSLE</sequence>
<dbReference type="Proteomes" id="UP001554047">
    <property type="component" value="Unassembled WGS sequence"/>
</dbReference>
<dbReference type="SUPFAM" id="SSF51161">
    <property type="entry name" value="Trimeric LpxA-like enzymes"/>
    <property type="match status" value="1"/>
</dbReference>
<protein>
    <submittedName>
        <fullName evidence="3">CatB-related O-acetyltransferase</fullName>
        <ecNumber evidence="3">2.3.1.-</ecNumber>
    </submittedName>
</protein>
<dbReference type="Pfam" id="PF00132">
    <property type="entry name" value="Hexapep"/>
    <property type="match status" value="1"/>
</dbReference>
<comment type="caution">
    <text evidence="3">The sequence shown here is derived from an EMBL/GenBank/DDBJ whole genome shotgun (WGS) entry which is preliminary data.</text>
</comment>
<dbReference type="Gene3D" id="2.160.10.10">
    <property type="entry name" value="Hexapeptide repeat proteins"/>
    <property type="match status" value="1"/>
</dbReference>
<dbReference type="PANTHER" id="PTHR43300:SF11">
    <property type="entry name" value="ACETYLTRANSFERASE RV3034C-RELATED"/>
    <property type="match status" value="1"/>
</dbReference>